<evidence type="ECO:0000259" key="1">
    <source>
        <dbReference type="Pfam" id="PF13276"/>
    </source>
</evidence>
<organism evidence="2 3">
    <name type="scientific">Brachybacterium tyrofermentans</name>
    <dbReference type="NCBI Taxonomy" id="47848"/>
    <lineage>
        <taxon>Bacteria</taxon>
        <taxon>Bacillati</taxon>
        <taxon>Actinomycetota</taxon>
        <taxon>Actinomycetes</taxon>
        <taxon>Micrococcales</taxon>
        <taxon>Dermabacteraceae</taxon>
        <taxon>Brachybacterium</taxon>
    </lineage>
</organism>
<name>A0ABW0FK45_9MICO</name>
<dbReference type="Pfam" id="PF13276">
    <property type="entry name" value="HTH_21"/>
    <property type="match status" value="1"/>
</dbReference>
<dbReference type="Proteomes" id="UP001595937">
    <property type="component" value="Unassembled WGS sequence"/>
</dbReference>
<dbReference type="GeneID" id="303296501"/>
<dbReference type="PANTHER" id="PTHR46889:SF4">
    <property type="entry name" value="TRANSPOSASE INSO FOR INSERTION SEQUENCE ELEMENT IS911B-RELATED"/>
    <property type="match status" value="1"/>
</dbReference>
<dbReference type="PANTHER" id="PTHR46889">
    <property type="entry name" value="TRANSPOSASE INSF FOR INSERTION SEQUENCE IS3B-RELATED"/>
    <property type="match status" value="1"/>
</dbReference>
<keyword evidence="3" id="KW-1185">Reference proteome</keyword>
<reference evidence="3" key="1">
    <citation type="journal article" date="2019" name="Int. J. Syst. Evol. Microbiol.">
        <title>The Global Catalogue of Microorganisms (GCM) 10K type strain sequencing project: providing services to taxonomists for standard genome sequencing and annotation.</title>
        <authorList>
            <consortium name="The Broad Institute Genomics Platform"/>
            <consortium name="The Broad Institute Genome Sequencing Center for Infectious Disease"/>
            <person name="Wu L."/>
            <person name="Ma J."/>
        </authorList>
    </citation>
    <scope>NUCLEOTIDE SEQUENCE [LARGE SCALE GENOMIC DNA]</scope>
    <source>
        <strain evidence="3">CGMCC 1.16455</strain>
    </source>
</reference>
<feature type="domain" description="HTH-like" evidence="1">
    <location>
        <begin position="48"/>
        <end position="105"/>
    </location>
</feature>
<protein>
    <submittedName>
        <fullName evidence="2">IS3 family transposase</fullName>
    </submittedName>
</protein>
<comment type="caution">
    <text evidence="2">The sequence shown here is derived from an EMBL/GenBank/DDBJ whole genome shotgun (WGS) entry which is preliminary data.</text>
</comment>
<evidence type="ECO:0000313" key="2">
    <source>
        <dbReference type="EMBL" id="MFC5299393.1"/>
    </source>
</evidence>
<dbReference type="InterPro" id="IPR025948">
    <property type="entry name" value="HTH-like_dom"/>
</dbReference>
<sequence>MIRFIDVHRDQFGVEAFCRVLSATDCGFLASRSYRAATQRPSSARALRDEVLIGEIRRIHAENYGVYGYRKMHQAMRRAGWDIGRDQTARLMKVGGLEGVRRGRKALTTTPSGVSDRRPDLVERDFTALGPNQLRPEVRSRIVAAQERFDDIDDRTSTAELDGLAAELAG</sequence>
<proteinExistence type="predicted"/>
<dbReference type="EMBL" id="JBHSLN010000088">
    <property type="protein sequence ID" value="MFC5299393.1"/>
    <property type="molecule type" value="Genomic_DNA"/>
</dbReference>
<evidence type="ECO:0000313" key="3">
    <source>
        <dbReference type="Proteomes" id="UP001595937"/>
    </source>
</evidence>
<dbReference type="InterPro" id="IPR050900">
    <property type="entry name" value="Transposase_IS3/IS150/IS904"/>
</dbReference>
<gene>
    <name evidence="2" type="ORF">ACFPK8_17895</name>
</gene>
<accession>A0ABW0FK45</accession>
<dbReference type="RefSeq" id="WP_343922860.1">
    <property type="nucleotide sequence ID" value="NZ_BAAAIR010000025.1"/>
</dbReference>